<dbReference type="Proteomes" id="UP000292957">
    <property type="component" value="Unassembled WGS sequence"/>
</dbReference>
<dbReference type="EMBL" id="ML143391">
    <property type="protein sequence ID" value="TBU33486.1"/>
    <property type="molecule type" value="Genomic_DNA"/>
</dbReference>
<gene>
    <name evidence="1" type="ORF">BD311DRAFT_437470</name>
</gene>
<organism evidence="1">
    <name type="scientific">Dichomitus squalens</name>
    <dbReference type="NCBI Taxonomy" id="114155"/>
    <lineage>
        <taxon>Eukaryota</taxon>
        <taxon>Fungi</taxon>
        <taxon>Dikarya</taxon>
        <taxon>Basidiomycota</taxon>
        <taxon>Agaricomycotina</taxon>
        <taxon>Agaricomycetes</taxon>
        <taxon>Polyporales</taxon>
        <taxon>Polyporaceae</taxon>
        <taxon>Dichomitus</taxon>
    </lineage>
</organism>
<accession>A0A4Q9N3X2</accession>
<reference evidence="1" key="1">
    <citation type="submission" date="2019-01" db="EMBL/GenBank/DDBJ databases">
        <title>Draft genome sequences of three monokaryotic isolates of the white-rot basidiomycete fungus Dichomitus squalens.</title>
        <authorList>
            <consortium name="DOE Joint Genome Institute"/>
            <person name="Lopez S.C."/>
            <person name="Andreopoulos B."/>
            <person name="Pangilinan J."/>
            <person name="Lipzen A."/>
            <person name="Riley R."/>
            <person name="Ahrendt S."/>
            <person name="Ng V."/>
            <person name="Barry K."/>
            <person name="Daum C."/>
            <person name="Grigoriev I.V."/>
            <person name="Hilden K.S."/>
            <person name="Makela M.R."/>
            <person name="de Vries R.P."/>
        </authorList>
    </citation>
    <scope>NUCLEOTIDE SEQUENCE [LARGE SCALE GENOMIC DNA]</scope>
    <source>
        <strain evidence="1">OM18370.1</strain>
    </source>
</reference>
<proteinExistence type="predicted"/>
<name>A0A4Q9N3X2_9APHY</name>
<sequence length="115" mass="12843">MFFRKFEHEFSACDRQCPISRLAHGRAAMTTAIFACIARSVRSRPDVRTRSSGCVIVAAVPLMPASLANRAEDVFAGRKCWIRQCGDCRVIHAVGPLTILHRHSFLTVAPDERDM</sequence>
<evidence type="ECO:0000313" key="1">
    <source>
        <dbReference type="EMBL" id="TBU33486.1"/>
    </source>
</evidence>
<dbReference type="AlphaFoldDB" id="A0A4Q9N3X2"/>
<protein>
    <submittedName>
        <fullName evidence="1">Uncharacterized protein</fullName>
    </submittedName>
</protein>